<feature type="region of interest" description="Disordered" evidence="1">
    <location>
        <begin position="1"/>
        <end position="29"/>
    </location>
</feature>
<evidence type="ECO:0000313" key="4">
    <source>
        <dbReference type="Proteomes" id="UP000293764"/>
    </source>
</evidence>
<evidence type="ECO:0000259" key="2">
    <source>
        <dbReference type="SMART" id="SM00909"/>
    </source>
</evidence>
<dbReference type="Pfam" id="PF10646">
    <property type="entry name" value="Germane"/>
    <property type="match status" value="1"/>
</dbReference>
<evidence type="ECO:0000313" key="3">
    <source>
        <dbReference type="EMBL" id="RYV51520.1"/>
    </source>
</evidence>
<dbReference type="OrthoDB" id="4843507at2"/>
<feature type="compositionally biased region" description="Polar residues" evidence="1">
    <location>
        <begin position="1"/>
        <end position="24"/>
    </location>
</feature>
<dbReference type="Pfam" id="PF10648">
    <property type="entry name" value="Gmad2"/>
    <property type="match status" value="1"/>
</dbReference>
<feature type="region of interest" description="Disordered" evidence="1">
    <location>
        <begin position="295"/>
        <end position="316"/>
    </location>
</feature>
<dbReference type="InterPro" id="IPR019606">
    <property type="entry name" value="GerMN"/>
</dbReference>
<feature type="region of interest" description="Disordered" evidence="1">
    <location>
        <begin position="49"/>
        <end position="85"/>
    </location>
</feature>
<dbReference type="AlphaFoldDB" id="A0A4Q5N0G6"/>
<feature type="compositionally biased region" description="Low complexity" evidence="1">
    <location>
        <begin position="49"/>
        <end position="80"/>
    </location>
</feature>
<accession>A0A4Q5N0G6</accession>
<organism evidence="3 4">
    <name type="scientific">Pengzhenrongella frigida</name>
    <dbReference type="NCBI Taxonomy" id="1259133"/>
    <lineage>
        <taxon>Bacteria</taxon>
        <taxon>Bacillati</taxon>
        <taxon>Actinomycetota</taxon>
        <taxon>Actinomycetes</taxon>
        <taxon>Micrococcales</taxon>
        <taxon>Pengzhenrongella</taxon>
    </lineage>
</organism>
<reference evidence="3 4" key="1">
    <citation type="submission" date="2019-01" db="EMBL/GenBank/DDBJ databases">
        <title>Novel species of Cellulomonas.</title>
        <authorList>
            <person name="Liu Q."/>
            <person name="Xin Y.-H."/>
        </authorList>
    </citation>
    <scope>NUCLEOTIDE SEQUENCE [LARGE SCALE GENOMIC DNA]</scope>
    <source>
        <strain evidence="3 4">HLT2-17</strain>
    </source>
</reference>
<gene>
    <name evidence="3" type="ORF">EUA98_08015</name>
</gene>
<dbReference type="InterPro" id="IPR018911">
    <property type="entry name" value="Gmad2_Ig-like_dom"/>
</dbReference>
<sequence>MLEVSTTEVSTTPGGLTMTTQSPRSGRPRAVTVVTVAVAVVLALLTGCAGDDDGTTTPSPGGTSSPGPSTSGPSTPSPSTAPITVPVYYATDNGTDLRLVREFRSLPDAGGPALTAARGVLAGDALDPDYVGLWDPAGTVLAVNPATPIEVDLSAAATTTTTGSAGAVLAVQALVYAVTGALQSDAPVRILVEGEPVDELFGVLDVSEPIARADPISVRLLVQINDPNEGDVVGSPVTVSGEAAVFEATLPWRIESPGGDVVQAGVTQTAEGQTFAPFAFDVTLDPGAYVVVITEDDPSDGAGGPLDTDSRGFVVE</sequence>
<feature type="domain" description="GerMN" evidence="2">
    <location>
        <begin position="113"/>
        <end position="201"/>
    </location>
</feature>
<dbReference type="Proteomes" id="UP000293764">
    <property type="component" value="Unassembled WGS sequence"/>
</dbReference>
<evidence type="ECO:0000256" key="1">
    <source>
        <dbReference type="SAM" id="MobiDB-lite"/>
    </source>
</evidence>
<dbReference type="SMART" id="SM00909">
    <property type="entry name" value="Germane"/>
    <property type="match status" value="1"/>
</dbReference>
<proteinExistence type="predicted"/>
<keyword evidence="4" id="KW-1185">Reference proteome</keyword>
<protein>
    <recommendedName>
        <fullName evidence="2">GerMN domain-containing protein</fullName>
    </recommendedName>
</protein>
<comment type="caution">
    <text evidence="3">The sequence shown here is derived from an EMBL/GenBank/DDBJ whole genome shotgun (WGS) entry which is preliminary data.</text>
</comment>
<dbReference type="EMBL" id="SDWW01000015">
    <property type="protein sequence ID" value="RYV51520.1"/>
    <property type="molecule type" value="Genomic_DNA"/>
</dbReference>
<name>A0A4Q5N0G6_9MICO</name>